<protein>
    <submittedName>
        <fullName evidence="2">Uma2 family endonuclease</fullName>
    </submittedName>
</protein>
<evidence type="ECO:0000313" key="3">
    <source>
        <dbReference type="Proteomes" id="UP001482513"/>
    </source>
</evidence>
<dbReference type="CDD" id="cd06260">
    <property type="entry name" value="DUF820-like"/>
    <property type="match status" value="1"/>
</dbReference>
<reference evidence="2 3" key="1">
    <citation type="submission" date="2022-04" db="EMBL/GenBank/DDBJ databases">
        <title>Positive selection, recombination, and allopatry shape intraspecific diversity of widespread and dominant cyanobacteria.</title>
        <authorList>
            <person name="Wei J."/>
            <person name="Shu W."/>
            <person name="Hu C."/>
        </authorList>
    </citation>
    <scope>NUCLEOTIDE SEQUENCE [LARGE SCALE GENOMIC DNA]</scope>
    <source>
        <strain evidence="2 3">DQ-A4</strain>
    </source>
</reference>
<evidence type="ECO:0000313" key="2">
    <source>
        <dbReference type="EMBL" id="MEP0949940.1"/>
    </source>
</evidence>
<dbReference type="InterPro" id="IPR011335">
    <property type="entry name" value="Restrct_endonuc-II-like"/>
</dbReference>
<dbReference type="RefSeq" id="WP_190704381.1">
    <property type="nucleotide sequence ID" value="NZ_JAMPKX010000017.1"/>
</dbReference>
<dbReference type="Proteomes" id="UP001482513">
    <property type="component" value="Unassembled WGS sequence"/>
</dbReference>
<proteinExistence type="predicted"/>
<comment type="caution">
    <text evidence="2">The sequence shown here is derived from an EMBL/GenBank/DDBJ whole genome shotgun (WGS) entry which is preliminary data.</text>
</comment>
<organism evidence="2 3">
    <name type="scientific">Leptolyngbya subtilissima DQ-A4</name>
    <dbReference type="NCBI Taxonomy" id="2933933"/>
    <lineage>
        <taxon>Bacteria</taxon>
        <taxon>Bacillati</taxon>
        <taxon>Cyanobacteriota</taxon>
        <taxon>Cyanophyceae</taxon>
        <taxon>Leptolyngbyales</taxon>
        <taxon>Leptolyngbyaceae</taxon>
        <taxon>Leptolyngbya group</taxon>
        <taxon>Leptolyngbya</taxon>
    </lineage>
</organism>
<evidence type="ECO:0000259" key="1">
    <source>
        <dbReference type="Pfam" id="PF05685"/>
    </source>
</evidence>
<dbReference type="PANTHER" id="PTHR34107">
    <property type="entry name" value="SLL0198 PROTEIN-RELATED"/>
    <property type="match status" value="1"/>
</dbReference>
<accession>A0ABV0KBJ6</accession>
<dbReference type="InterPro" id="IPR012296">
    <property type="entry name" value="Nuclease_put_TT1808"/>
</dbReference>
<dbReference type="Gene3D" id="3.90.1570.10">
    <property type="entry name" value="tt1808, chain A"/>
    <property type="match status" value="1"/>
</dbReference>
<dbReference type="InterPro" id="IPR008538">
    <property type="entry name" value="Uma2"/>
</dbReference>
<keyword evidence="2" id="KW-0255">Endonuclease</keyword>
<dbReference type="SUPFAM" id="SSF52980">
    <property type="entry name" value="Restriction endonuclease-like"/>
    <property type="match status" value="1"/>
</dbReference>
<name>A0ABV0KBJ6_9CYAN</name>
<dbReference type="EMBL" id="JAMPKX010000017">
    <property type="protein sequence ID" value="MEP0949940.1"/>
    <property type="molecule type" value="Genomic_DNA"/>
</dbReference>
<dbReference type="PANTHER" id="PTHR34107:SF6">
    <property type="entry name" value="SLR0981 PROTEIN"/>
    <property type="match status" value="1"/>
</dbReference>
<keyword evidence="2" id="KW-0540">Nuclease</keyword>
<dbReference type="Pfam" id="PF05685">
    <property type="entry name" value="Uma2"/>
    <property type="match status" value="1"/>
</dbReference>
<keyword evidence="3" id="KW-1185">Reference proteome</keyword>
<keyword evidence="2" id="KW-0378">Hydrolase</keyword>
<dbReference type="GO" id="GO:0004519">
    <property type="term" value="F:endonuclease activity"/>
    <property type="evidence" value="ECO:0007669"/>
    <property type="project" value="UniProtKB-KW"/>
</dbReference>
<feature type="domain" description="Putative restriction endonuclease" evidence="1">
    <location>
        <begin position="17"/>
        <end position="187"/>
    </location>
</feature>
<gene>
    <name evidence="2" type="ORF">NC992_23915</name>
</gene>
<sequence>MTAYTIKLQPALTMTDEQFYQLCITNPDLKFERNAQGDLLIMSPTGGETGNRNVELATEFVLWNRQHRLGVVFDSSTGFKLPGGGDRSPDVAWVEQSRWDALNSEQRQKFPPIAPDFVLELLSPSDRLSVVQTKMQEYMASGVRLGWLINPSSRQVEVYQPEQVAELLNNPIHLSGEPVLPGFVLDMNLIW</sequence>